<evidence type="ECO:0000256" key="1">
    <source>
        <dbReference type="SAM" id="MobiDB-lite"/>
    </source>
</evidence>
<feature type="region of interest" description="Disordered" evidence="1">
    <location>
        <begin position="1"/>
        <end position="22"/>
    </location>
</feature>
<reference evidence="2" key="2">
    <citation type="submission" date="2020-09" db="EMBL/GenBank/DDBJ databases">
        <authorList>
            <person name="Sun Q."/>
            <person name="Ohkuma M."/>
        </authorList>
    </citation>
    <scope>NUCLEOTIDE SEQUENCE</scope>
    <source>
        <strain evidence="2">JCM 4646</strain>
    </source>
</reference>
<dbReference type="GeneID" id="95355188"/>
<organism evidence="2 3">
    <name type="scientific">Kitasatospora indigofera</name>
    <dbReference type="NCBI Taxonomy" id="67307"/>
    <lineage>
        <taxon>Bacteria</taxon>
        <taxon>Bacillati</taxon>
        <taxon>Actinomycetota</taxon>
        <taxon>Actinomycetes</taxon>
        <taxon>Kitasatosporales</taxon>
        <taxon>Streptomycetaceae</taxon>
        <taxon>Kitasatospora</taxon>
    </lineage>
</organism>
<gene>
    <name evidence="2" type="ORF">GCM10018781_48150</name>
</gene>
<feature type="compositionally biased region" description="Gly residues" evidence="1">
    <location>
        <begin position="1"/>
        <end position="12"/>
    </location>
</feature>
<dbReference type="EMBL" id="BNBO01000030">
    <property type="protein sequence ID" value="GHH76620.1"/>
    <property type="molecule type" value="Genomic_DNA"/>
</dbReference>
<dbReference type="Proteomes" id="UP000617734">
    <property type="component" value="Unassembled WGS sequence"/>
</dbReference>
<dbReference type="RefSeq" id="WP_190212981.1">
    <property type="nucleotide sequence ID" value="NZ_BNBO01000030.1"/>
</dbReference>
<dbReference type="AlphaFoldDB" id="A0A919G3T1"/>
<comment type="caution">
    <text evidence="2">The sequence shown here is derived from an EMBL/GenBank/DDBJ whole genome shotgun (WGS) entry which is preliminary data.</text>
</comment>
<evidence type="ECO:0008006" key="4">
    <source>
        <dbReference type="Google" id="ProtNLM"/>
    </source>
</evidence>
<keyword evidence="3" id="KW-1185">Reference proteome</keyword>
<name>A0A919G3T1_9ACTN</name>
<proteinExistence type="predicted"/>
<reference evidence="2" key="1">
    <citation type="journal article" date="2014" name="Int. J. Syst. Evol. Microbiol.">
        <title>Complete genome sequence of Corynebacterium casei LMG S-19264T (=DSM 44701T), isolated from a smear-ripened cheese.</title>
        <authorList>
            <consortium name="US DOE Joint Genome Institute (JGI-PGF)"/>
            <person name="Walter F."/>
            <person name="Albersmeier A."/>
            <person name="Kalinowski J."/>
            <person name="Ruckert C."/>
        </authorList>
    </citation>
    <scope>NUCLEOTIDE SEQUENCE</scope>
    <source>
        <strain evidence="2">JCM 4646</strain>
    </source>
</reference>
<evidence type="ECO:0000313" key="2">
    <source>
        <dbReference type="EMBL" id="GHH76620.1"/>
    </source>
</evidence>
<evidence type="ECO:0000313" key="3">
    <source>
        <dbReference type="Proteomes" id="UP000617734"/>
    </source>
</evidence>
<accession>A0A919G3T1</accession>
<protein>
    <recommendedName>
        <fullName evidence="4">DNA primase/polymerase bifunctional N-terminal domain-containing protein</fullName>
    </recommendedName>
</protein>
<sequence length="167" mass="16866">MDSKGSAGGRPGGPAAPPSAGARAGLDWLAEAAQDPDACRLEWHRGGAGLVLLPAGRRWDVLLVAGPLGRPALAALARHPGGPGPVYADFGGEHLGFLVPVGTAARWLGTGVRTAGAGAWIVVPHPAGRGSGVRWLVPPDGSGRLTDPALLEFALHEAAADLAHPCR</sequence>